<dbReference type="InterPro" id="IPR036250">
    <property type="entry name" value="AcylCo_DH-like_C"/>
</dbReference>
<keyword evidence="3 5" id="KW-0285">Flavoprotein</keyword>
<dbReference type="Pfam" id="PF00441">
    <property type="entry name" value="Acyl-CoA_dh_1"/>
    <property type="match status" value="1"/>
</dbReference>
<dbReference type="SUPFAM" id="SSF56645">
    <property type="entry name" value="Acyl-CoA dehydrogenase NM domain-like"/>
    <property type="match status" value="1"/>
</dbReference>
<gene>
    <name evidence="9" type="ORF">JQ615_03170</name>
</gene>
<organism evidence="9 10">
    <name type="scientific">Bradyrhizobium jicamae</name>
    <dbReference type="NCBI Taxonomy" id="280332"/>
    <lineage>
        <taxon>Bacteria</taxon>
        <taxon>Pseudomonadati</taxon>
        <taxon>Pseudomonadota</taxon>
        <taxon>Alphaproteobacteria</taxon>
        <taxon>Hyphomicrobiales</taxon>
        <taxon>Nitrobacteraceae</taxon>
        <taxon>Bradyrhizobium</taxon>
    </lineage>
</organism>
<feature type="domain" description="Acyl-CoA dehydrogenase/oxidase C-terminal" evidence="6">
    <location>
        <begin position="249"/>
        <end position="387"/>
    </location>
</feature>
<evidence type="ECO:0000313" key="9">
    <source>
        <dbReference type="EMBL" id="MBR0794383.1"/>
    </source>
</evidence>
<comment type="cofactor">
    <cofactor evidence="1 5">
        <name>FAD</name>
        <dbReference type="ChEBI" id="CHEBI:57692"/>
    </cofactor>
</comment>
<accession>A0ABS5FC68</accession>
<keyword evidence="5" id="KW-0560">Oxidoreductase</keyword>
<dbReference type="Gene3D" id="1.10.540.10">
    <property type="entry name" value="Acyl-CoA dehydrogenase/oxidase, N-terminal domain"/>
    <property type="match status" value="1"/>
</dbReference>
<comment type="similarity">
    <text evidence="2 5">Belongs to the acyl-CoA dehydrogenase family.</text>
</comment>
<evidence type="ECO:0000256" key="3">
    <source>
        <dbReference type="ARBA" id="ARBA00022630"/>
    </source>
</evidence>
<dbReference type="Gene3D" id="1.20.140.10">
    <property type="entry name" value="Butyryl-CoA Dehydrogenase, subunit A, domain 3"/>
    <property type="match status" value="1"/>
</dbReference>
<dbReference type="InterPro" id="IPR009075">
    <property type="entry name" value="AcylCo_DH/oxidase_C"/>
</dbReference>
<dbReference type="InterPro" id="IPR013786">
    <property type="entry name" value="AcylCoA_DH/ox_N"/>
</dbReference>
<dbReference type="RefSeq" id="WP_212491732.1">
    <property type="nucleotide sequence ID" value="NZ_JAFCJH010000002.1"/>
</dbReference>
<proteinExistence type="inferred from homology"/>
<dbReference type="EMBL" id="JAFCJH010000002">
    <property type="protein sequence ID" value="MBR0794383.1"/>
    <property type="molecule type" value="Genomic_DNA"/>
</dbReference>
<dbReference type="SUPFAM" id="SSF47203">
    <property type="entry name" value="Acyl-CoA dehydrogenase C-terminal domain-like"/>
    <property type="match status" value="1"/>
</dbReference>
<evidence type="ECO:0000259" key="7">
    <source>
        <dbReference type="Pfam" id="PF02770"/>
    </source>
</evidence>
<dbReference type="Pfam" id="PF02771">
    <property type="entry name" value="Acyl-CoA_dh_N"/>
    <property type="match status" value="1"/>
</dbReference>
<feature type="domain" description="Acyl-CoA oxidase/dehydrogenase middle" evidence="7">
    <location>
        <begin position="130"/>
        <end position="237"/>
    </location>
</feature>
<reference evidence="10" key="1">
    <citation type="journal article" date="2021" name="ISME J.">
        <title>Evolutionary origin and ecological implication of a unique nif island in free-living Bradyrhizobium lineages.</title>
        <authorList>
            <person name="Tao J."/>
        </authorList>
    </citation>
    <scope>NUCLEOTIDE SEQUENCE [LARGE SCALE GENOMIC DNA]</scope>
    <source>
        <strain evidence="10">SZCCT0434</strain>
    </source>
</reference>
<dbReference type="PANTHER" id="PTHR43884">
    <property type="entry name" value="ACYL-COA DEHYDROGENASE"/>
    <property type="match status" value="1"/>
</dbReference>
<dbReference type="InterPro" id="IPR006091">
    <property type="entry name" value="Acyl-CoA_Oxase/DH_mid-dom"/>
</dbReference>
<name>A0ABS5FC68_9BRAD</name>
<evidence type="ECO:0000259" key="6">
    <source>
        <dbReference type="Pfam" id="PF00441"/>
    </source>
</evidence>
<dbReference type="Proteomes" id="UP001315278">
    <property type="component" value="Unassembled WGS sequence"/>
</dbReference>
<evidence type="ECO:0000313" key="10">
    <source>
        <dbReference type="Proteomes" id="UP001315278"/>
    </source>
</evidence>
<sequence>MAIDFRLSEGQVALRDGARAFANGVLKDVRATIRNYAKPDERFYAIRPFHKQGVDAGFVKGLFPKEVGGTDVSTLDFAIAAEELCVVDVNVPSAMLGTGLCVKPVIMFGTDEQKQRLLPDFIENGSLLGALAFTEVTGGANFDAPDPRFGVKTFARREGDEWVINGEKHYTTNGTGWDGKNCHLYAVVCRTDPNRNAQESLAVIMVPGNAPGLKVTGILDTAGHRATISPRMKFENVRVPAGNIIGKPGDGIEIVSTNFAWTAALIGAACVGVMRAAFDHAVDFARNDARSGPHPIIEYSTVGYMPADMKMKIEACRYMTWKACQQYDLSKGREHELAVMTKIFCSETCVDVVYDAMRLVGVDSYTDMHPLAELMNDAMCFPLYDGGNMGARRRNLHNIIKSPSYSSLTAPYGVFGGEVE</sequence>
<protein>
    <submittedName>
        <fullName evidence="9">Acyl-CoA dehydrogenase family protein</fullName>
    </submittedName>
</protein>
<dbReference type="PANTHER" id="PTHR43884:SF12">
    <property type="entry name" value="ISOVALERYL-COA DEHYDROGENASE, MITOCHONDRIAL-RELATED"/>
    <property type="match status" value="1"/>
</dbReference>
<evidence type="ECO:0000256" key="2">
    <source>
        <dbReference type="ARBA" id="ARBA00009347"/>
    </source>
</evidence>
<comment type="caution">
    <text evidence="9">The sequence shown here is derived from an EMBL/GenBank/DDBJ whole genome shotgun (WGS) entry which is preliminary data.</text>
</comment>
<evidence type="ECO:0000256" key="5">
    <source>
        <dbReference type="RuleBase" id="RU362125"/>
    </source>
</evidence>
<keyword evidence="4 5" id="KW-0274">FAD</keyword>
<feature type="domain" description="Acyl-CoA dehydrogenase/oxidase N-terminal" evidence="8">
    <location>
        <begin position="9"/>
        <end position="123"/>
    </location>
</feature>
<dbReference type="Pfam" id="PF02770">
    <property type="entry name" value="Acyl-CoA_dh_M"/>
    <property type="match status" value="1"/>
</dbReference>
<dbReference type="InterPro" id="IPR046373">
    <property type="entry name" value="Acyl-CoA_Oxase/DH_mid-dom_sf"/>
</dbReference>
<dbReference type="InterPro" id="IPR009100">
    <property type="entry name" value="AcylCoA_DH/oxidase_NM_dom_sf"/>
</dbReference>
<evidence type="ECO:0000259" key="8">
    <source>
        <dbReference type="Pfam" id="PF02771"/>
    </source>
</evidence>
<dbReference type="InterPro" id="IPR037069">
    <property type="entry name" value="AcylCoA_DH/ox_N_sf"/>
</dbReference>
<keyword evidence="10" id="KW-1185">Reference proteome</keyword>
<dbReference type="CDD" id="cd00567">
    <property type="entry name" value="ACAD"/>
    <property type="match status" value="1"/>
</dbReference>
<evidence type="ECO:0000256" key="4">
    <source>
        <dbReference type="ARBA" id="ARBA00022827"/>
    </source>
</evidence>
<evidence type="ECO:0000256" key="1">
    <source>
        <dbReference type="ARBA" id="ARBA00001974"/>
    </source>
</evidence>
<dbReference type="Gene3D" id="2.40.110.10">
    <property type="entry name" value="Butyryl-CoA Dehydrogenase, subunit A, domain 2"/>
    <property type="match status" value="1"/>
</dbReference>